<protein>
    <submittedName>
        <fullName evidence="2">Uncharacterized protein</fullName>
    </submittedName>
</protein>
<evidence type="ECO:0000313" key="3">
    <source>
        <dbReference type="Proteomes" id="UP000285310"/>
    </source>
</evidence>
<dbReference type="Proteomes" id="UP000285310">
    <property type="component" value="Unassembled WGS sequence"/>
</dbReference>
<dbReference type="InParanoid" id="A0A423PZ50"/>
<feature type="transmembrane region" description="Helical" evidence="1">
    <location>
        <begin position="59"/>
        <end position="81"/>
    </location>
</feature>
<dbReference type="RefSeq" id="WP_123657388.1">
    <property type="nucleotide sequence ID" value="NZ_AYKG01000009.1"/>
</dbReference>
<dbReference type="AlphaFoldDB" id="A0A423PZ50"/>
<keyword evidence="3" id="KW-1185">Reference proteome</keyword>
<sequence>MPITSLLFIILFVVASLFYLGAAVVCYRRGDRLAWTRLGTGIGFALMAIGSIARDDAPGNLVFIGAIIVFVSAILTAVLTARRGRRG</sequence>
<evidence type="ECO:0000256" key="1">
    <source>
        <dbReference type="SAM" id="Phobius"/>
    </source>
</evidence>
<gene>
    <name evidence="2" type="ORF">SAJA_04230</name>
</gene>
<dbReference type="OrthoDB" id="9938523at2"/>
<keyword evidence="1" id="KW-0472">Membrane</keyword>
<keyword evidence="1" id="KW-0812">Transmembrane</keyword>
<keyword evidence="1" id="KW-1133">Transmembrane helix</keyword>
<evidence type="ECO:0000313" key="2">
    <source>
        <dbReference type="EMBL" id="ROO30879.1"/>
    </source>
</evidence>
<proteinExistence type="predicted"/>
<dbReference type="EMBL" id="AYKG01000009">
    <property type="protein sequence ID" value="ROO30879.1"/>
    <property type="molecule type" value="Genomic_DNA"/>
</dbReference>
<feature type="transmembrane region" description="Helical" evidence="1">
    <location>
        <begin position="34"/>
        <end position="53"/>
    </location>
</feature>
<comment type="caution">
    <text evidence="2">The sequence shown here is derived from an EMBL/GenBank/DDBJ whole genome shotgun (WGS) entry which is preliminary data.</text>
</comment>
<feature type="transmembrane region" description="Helical" evidence="1">
    <location>
        <begin position="6"/>
        <end position="27"/>
    </location>
</feature>
<reference evidence="2 3" key="1">
    <citation type="submission" date="2013-10" db="EMBL/GenBank/DDBJ databases">
        <title>Salinisphaera japonica YTM-1 Genome Sequencing.</title>
        <authorList>
            <person name="Lai Q."/>
            <person name="Li C."/>
            <person name="Shao Z."/>
        </authorList>
    </citation>
    <scope>NUCLEOTIDE SEQUENCE [LARGE SCALE GENOMIC DNA]</scope>
    <source>
        <strain evidence="2 3">YTM-1</strain>
    </source>
</reference>
<organism evidence="2 3">
    <name type="scientific">Salinisphaera japonica YTM-1</name>
    <dbReference type="NCBI Taxonomy" id="1209778"/>
    <lineage>
        <taxon>Bacteria</taxon>
        <taxon>Pseudomonadati</taxon>
        <taxon>Pseudomonadota</taxon>
        <taxon>Gammaproteobacteria</taxon>
        <taxon>Salinisphaerales</taxon>
        <taxon>Salinisphaeraceae</taxon>
        <taxon>Salinisphaera</taxon>
    </lineage>
</organism>
<name>A0A423PZ50_9GAMM</name>
<accession>A0A423PZ50</accession>